<evidence type="ECO:0000256" key="4">
    <source>
        <dbReference type="ARBA" id="ARBA00022989"/>
    </source>
</evidence>
<evidence type="ECO:0000313" key="8">
    <source>
        <dbReference type="Proteomes" id="UP000747074"/>
    </source>
</evidence>
<keyword evidence="3 6" id="KW-0812">Transmembrane</keyword>
<dbReference type="GO" id="GO:0005886">
    <property type="term" value="C:plasma membrane"/>
    <property type="evidence" value="ECO:0007669"/>
    <property type="project" value="UniProtKB-SubCell"/>
</dbReference>
<accession>A0A921I6N6</accession>
<keyword evidence="4 6" id="KW-1133">Transmembrane helix</keyword>
<evidence type="ECO:0000313" key="7">
    <source>
        <dbReference type="EMBL" id="HJG12295.1"/>
    </source>
</evidence>
<dbReference type="PANTHER" id="PTHR30250:SF26">
    <property type="entry name" value="PSMA PROTEIN"/>
    <property type="match status" value="1"/>
</dbReference>
<proteinExistence type="predicted"/>
<dbReference type="Proteomes" id="UP000747074">
    <property type="component" value="Unassembled WGS sequence"/>
</dbReference>
<name>A0A921I6N6_9BACE</name>
<dbReference type="AlphaFoldDB" id="A0A921I6N6"/>
<feature type="transmembrane region" description="Helical" evidence="6">
    <location>
        <begin position="205"/>
        <end position="225"/>
    </location>
</feature>
<feature type="transmembrane region" description="Helical" evidence="6">
    <location>
        <begin position="104"/>
        <end position="127"/>
    </location>
</feature>
<evidence type="ECO:0000256" key="1">
    <source>
        <dbReference type="ARBA" id="ARBA00004651"/>
    </source>
</evidence>
<evidence type="ECO:0000256" key="2">
    <source>
        <dbReference type="ARBA" id="ARBA00022475"/>
    </source>
</evidence>
<dbReference type="EMBL" id="DYVL01000123">
    <property type="protein sequence ID" value="HJG12295.1"/>
    <property type="molecule type" value="Genomic_DNA"/>
</dbReference>
<feature type="transmembrane region" description="Helical" evidence="6">
    <location>
        <begin position="62"/>
        <end position="83"/>
    </location>
</feature>
<reference evidence="7" key="1">
    <citation type="journal article" date="2021" name="PeerJ">
        <title>Extensive microbial diversity within the chicken gut microbiome revealed by metagenomics and culture.</title>
        <authorList>
            <person name="Gilroy R."/>
            <person name="Ravi A."/>
            <person name="Getino M."/>
            <person name="Pursley I."/>
            <person name="Horton D.L."/>
            <person name="Alikhan N.F."/>
            <person name="Baker D."/>
            <person name="Gharbi K."/>
            <person name="Hall N."/>
            <person name="Watson M."/>
            <person name="Adriaenssens E.M."/>
            <person name="Foster-Nyarko E."/>
            <person name="Jarju S."/>
            <person name="Secka A."/>
            <person name="Antonio M."/>
            <person name="Oren A."/>
            <person name="Chaudhuri R.R."/>
            <person name="La Ragione R."/>
            <person name="Hildebrand F."/>
            <person name="Pallen M.J."/>
        </authorList>
    </citation>
    <scope>NUCLEOTIDE SEQUENCE</scope>
    <source>
        <strain evidence="7">CHK154-13316</strain>
    </source>
</reference>
<feature type="transmembrane region" description="Helical" evidence="6">
    <location>
        <begin position="487"/>
        <end position="507"/>
    </location>
</feature>
<feature type="transmembrane region" description="Helical" evidence="6">
    <location>
        <begin position="424"/>
        <end position="443"/>
    </location>
</feature>
<reference evidence="7" key="2">
    <citation type="submission" date="2021-09" db="EMBL/GenBank/DDBJ databases">
        <authorList>
            <person name="Gilroy R."/>
        </authorList>
    </citation>
    <scope>NUCLEOTIDE SEQUENCE</scope>
    <source>
        <strain evidence="7">CHK154-13316</strain>
    </source>
</reference>
<protein>
    <submittedName>
        <fullName evidence="7">Lipopolysaccharide biosynthesis protein</fullName>
    </submittedName>
</protein>
<organism evidence="7 8">
    <name type="scientific">Bacteroides xylanisolvens</name>
    <dbReference type="NCBI Taxonomy" id="371601"/>
    <lineage>
        <taxon>Bacteria</taxon>
        <taxon>Pseudomonadati</taxon>
        <taxon>Bacteroidota</taxon>
        <taxon>Bacteroidia</taxon>
        <taxon>Bacteroidales</taxon>
        <taxon>Bacteroidaceae</taxon>
        <taxon>Bacteroides</taxon>
    </lineage>
</organism>
<feature type="transmembrane region" description="Helical" evidence="6">
    <location>
        <begin position="334"/>
        <end position="356"/>
    </location>
</feature>
<feature type="transmembrane region" description="Helical" evidence="6">
    <location>
        <begin position="396"/>
        <end position="418"/>
    </location>
</feature>
<feature type="transmembrane region" description="Helical" evidence="6">
    <location>
        <begin position="362"/>
        <end position="384"/>
    </location>
</feature>
<sequence length="533" mass="60776">MIYIYNENMIIVKMDLPEKFQSHNKVIAKNTFLLYIRMLFLILVQLYTVPIILRTLGVEDYGIYNVVGGIVSMFSFIGSSLASGSQRFIAFALGKGNKKDLIEVFNTTVTIYYIIGIISFLVLELLGGWFLNFKMNIPVDRLEAANWTFQLSLLAFLISLTSIPYNSAIIAHEKMSLFAYLALLECGMKLIIAISLPLFLCDHLIVYSLFLCIVTVIIRVVYQVYCHRYFVECRKLSLCFNSLLRKKMISYTSWNMIGSIALILRQQGLNIVLNLFFGPFLNAAHSIAQQLNGVLTQFVNNIYVASRPQITKLYATQQIDSMWVLVIKSSKMSFFLLTYLSIPAFIELDSILKLWLKDVPAYTVAITRLFIATVLIETLVNQLIGVFQAANKLKIYQIFSSTILLLIIPISYVLLLIFPDNPLLPYWVSLIVSIFYISSIMCVSKIQLNLDCGDYFYKVILKSVIGFAISFVCVYLCIYRIEASLLRVAITVIISSIIVTISVWTIGLEASERKLVRDIIGRKCLYKWKNQKL</sequence>
<feature type="transmembrane region" description="Helical" evidence="6">
    <location>
        <begin position="32"/>
        <end position="56"/>
    </location>
</feature>
<evidence type="ECO:0000256" key="3">
    <source>
        <dbReference type="ARBA" id="ARBA00022692"/>
    </source>
</evidence>
<feature type="transmembrane region" description="Helical" evidence="6">
    <location>
        <begin position="147"/>
        <end position="165"/>
    </location>
</feature>
<gene>
    <name evidence="7" type="ORF">K8V07_10230</name>
</gene>
<comment type="caution">
    <text evidence="7">The sequence shown here is derived from an EMBL/GenBank/DDBJ whole genome shotgun (WGS) entry which is preliminary data.</text>
</comment>
<comment type="subcellular location">
    <subcellularLocation>
        <location evidence="1">Cell membrane</location>
        <topology evidence="1">Multi-pass membrane protein</topology>
    </subcellularLocation>
</comment>
<feature type="transmembrane region" description="Helical" evidence="6">
    <location>
        <begin position="455"/>
        <end position="481"/>
    </location>
</feature>
<dbReference type="PANTHER" id="PTHR30250">
    <property type="entry name" value="PST FAMILY PREDICTED COLANIC ACID TRANSPORTER"/>
    <property type="match status" value="1"/>
</dbReference>
<keyword evidence="5 6" id="KW-0472">Membrane</keyword>
<feature type="transmembrane region" description="Helical" evidence="6">
    <location>
        <begin position="177"/>
        <end position="199"/>
    </location>
</feature>
<keyword evidence="2" id="KW-1003">Cell membrane</keyword>
<evidence type="ECO:0000256" key="5">
    <source>
        <dbReference type="ARBA" id="ARBA00023136"/>
    </source>
</evidence>
<evidence type="ECO:0000256" key="6">
    <source>
        <dbReference type="SAM" id="Phobius"/>
    </source>
</evidence>
<dbReference type="InterPro" id="IPR050833">
    <property type="entry name" value="Poly_Biosynth_Transport"/>
</dbReference>